<gene>
    <name evidence="1" type="ORF">KUV26_12075</name>
</gene>
<evidence type="ECO:0000313" key="1">
    <source>
        <dbReference type="EMBL" id="MBY6140175.1"/>
    </source>
</evidence>
<evidence type="ECO:0000313" key="2">
    <source>
        <dbReference type="Proteomes" id="UP000766629"/>
    </source>
</evidence>
<proteinExistence type="predicted"/>
<keyword evidence="2" id="KW-1185">Reference proteome</keyword>
<dbReference type="EMBL" id="JAHVJA010000004">
    <property type="protein sequence ID" value="MBY6140175.1"/>
    <property type="molecule type" value="Genomic_DNA"/>
</dbReference>
<organism evidence="1 2">
    <name type="scientific">Leisingera daeponensis</name>
    <dbReference type="NCBI Taxonomy" id="405746"/>
    <lineage>
        <taxon>Bacteria</taxon>
        <taxon>Pseudomonadati</taxon>
        <taxon>Pseudomonadota</taxon>
        <taxon>Alphaproteobacteria</taxon>
        <taxon>Rhodobacterales</taxon>
        <taxon>Roseobacteraceae</taxon>
        <taxon>Leisingera</taxon>
    </lineage>
</organism>
<protein>
    <submittedName>
        <fullName evidence="1">Uncharacterized protein</fullName>
    </submittedName>
</protein>
<reference evidence="1 2" key="1">
    <citation type="submission" date="2021-06" db="EMBL/GenBank/DDBJ databases">
        <title>50 bacteria genomes isolated from Dapeng, Shenzhen, China.</title>
        <authorList>
            <person name="Zheng W."/>
            <person name="Yu S."/>
            <person name="Huang Y."/>
        </authorList>
    </citation>
    <scope>NUCLEOTIDE SEQUENCE [LARGE SCALE GENOMIC DNA]</scope>
    <source>
        <strain evidence="1 2">DP1N14-2</strain>
    </source>
</reference>
<dbReference type="Proteomes" id="UP000766629">
    <property type="component" value="Unassembled WGS sequence"/>
</dbReference>
<comment type="caution">
    <text evidence="1">The sequence shown here is derived from an EMBL/GenBank/DDBJ whole genome shotgun (WGS) entry which is preliminary data.</text>
</comment>
<dbReference type="RefSeq" id="WP_222503649.1">
    <property type="nucleotide sequence ID" value="NZ_JAHVJA010000004.1"/>
</dbReference>
<accession>A0ABS7NG40</accession>
<sequence length="53" mass="5804">MADKIRTYRAENGQRNKELLICLNGKPAPNERAEACVLDRGVMPGVVFGKESG</sequence>
<name>A0ABS7NG40_9RHOB</name>